<evidence type="ECO:0000313" key="11">
    <source>
        <dbReference type="Proteomes" id="UP001434883"/>
    </source>
</evidence>
<keyword evidence="5" id="KW-0862">Zinc</keyword>
<dbReference type="PANTHER" id="PTHR45944:SF1">
    <property type="entry name" value="TRANSCRIPTION FACTOR HIVEP2"/>
    <property type="match status" value="1"/>
</dbReference>
<dbReference type="Proteomes" id="UP001434883">
    <property type="component" value="Unassembled WGS sequence"/>
</dbReference>
<keyword evidence="8" id="KW-0539">Nucleus</keyword>
<feature type="compositionally biased region" description="Pro residues" evidence="9">
    <location>
        <begin position="430"/>
        <end position="440"/>
    </location>
</feature>
<proteinExistence type="predicted"/>
<keyword evidence="2" id="KW-0479">Metal-binding</keyword>
<feature type="compositionally biased region" description="Low complexity" evidence="9">
    <location>
        <begin position="460"/>
        <end position="469"/>
    </location>
</feature>
<comment type="caution">
    <text evidence="10">The sequence shown here is derived from an EMBL/GenBank/DDBJ whole genome shotgun (WGS) entry which is preliminary data.</text>
</comment>
<feature type="region of interest" description="Disordered" evidence="9">
    <location>
        <begin position="184"/>
        <end position="263"/>
    </location>
</feature>
<keyword evidence="6" id="KW-0805">Transcription regulation</keyword>
<evidence type="ECO:0000313" key="10">
    <source>
        <dbReference type="EMBL" id="MEQ2195323.1"/>
    </source>
</evidence>
<feature type="compositionally biased region" description="Basic and acidic residues" evidence="9">
    <location>
        <begin position="184"/>
        <end position="218"/>
    </location>
</feature>
<dbReference type="InterPro" id="IPR051969">
    <property type="entry name" value="Zinc-finger_DNA-bd_regulators"/>
</dbReference>
<evidence type="ECO:0000256" key="7">
    <source>
        <dbReference type="ARBA" id="ARBA00023163"/>
    </source>
</evidence>
<keyword evidence="4" id="KW-0863">Zinc-finger</keyword>
<evidence type="ECO:0000256" key="5">
    <source>
        <dbReference type="ARBA" id="ARBA00022833"/>
    </source>
</evidence>
<organism evidence="10 11">
    <name type="scientific">Xenoophorus captivus</name>
    <dbReference type="NCBI Taxonomy" id="1517983"/>
    <lineage>
        <taxon>Eukaryota</taxon>
        <taxon>Metazoa</taxon>
        <taxon>Chordata</taxon>
        <taxon>Craniata</taxon>
        <taxon>Vertebrata</taxon>
        <taxon>Euteleostomi</taxon>
        <taxon>Actinopterygii</taxon>
        <taxon>Neopterygii</taxon>
        <taxon>Teleostei</taxon>
        <taxon>Neoteleostei</taxon>
        <taxon>Acanthomorphata</taxon>
        <taxon>Ovalentaria</taxon>
        <taxon>Atherinomorphae</taxon>
        <taxon>Cyprinodontiformes</taxon>
        <taxon>Goodeidae</taxon>
        <taxon>Xenoophorus</taxon>
    </lineage>
</organism>
<reference evidence="10 11" key="1">
    <citation type="submission" date="2021-06" db="EMBL/GenBank/DDBJ databases">
        <authorList>
            <person name="Palmer J.M."/>
        </authorList>
    </citation>
    <scope>NUCLEOTIDE SEQUENCE [LARGE SCALE GENOMIC DNA]</scope>
    <source>
        <strain evidence="10 11">XC_2019</strain>
        <tissue evidence="10">Muscle</tissue>
    </source>
</reference>
<evidence type="ECO:0000256" key="4">
    <source>
        <dbReference type="ARBA" id="ARBA00022771"/>
    </source>
</evidence>
<keyword evidence="11" id="KW-1185">Reference proteome</keyword>
<evidence type="ECO:0000256" key="3">
    <source>
        <dbReference type="ARBA" id="ARBA00022737"/>
    </source>
</evidence>
<feature type="compositionally biased region" description="Low complexity" evidence="9">
    <location>
        <begin position="346"/>
        <end position="358"/>
    </location>
</feature>
<accession>A0ABV0QIF3</accession>
<feature type="compositionally biased region" description="Low complexity" evidence="9">
    <location>
        <begin position="40"/>
        <end position="52"/>
    </location>
</feature>
<evidence type="ECO:0000256" key="6">
    <source>
        <dbReference type="ARBA" id="ARBA00023015"/>
    </source>
</evidence>
<protein>
    <submittedName>
        <fullName evidence="10">Uncharacterized protein</fullName>
    </submittedName>
</protein>
<feature type="compositionally biased region" description="Gly residues" evidence="9">
    <location>
        <begin position="360"/>
        <end position="372"/>
    </location>
</feature>
<keyword evidence="3" id="KW-0677">Repeat</keyword>
<sequence>MSRGSVAEHQFSDADESEGGEEDGDEVDDEDEDEDDYDGDSTPKTRSRSTSPQPYALPSMSITAVADTHGASYLSHQGAPDLLGQYSRPPLFGYFTTVPSIQITPQAPPTLCNRAEHHRGPERNKLLAPPSSSFMDEDLPIPSPDLSSRLSSPGLEASSCPSPSSASSSPSACHYLSAHRDLSPRAEHLSPRRDISPLRHISPKRDLGVGGYRRDLSPRRGHLSVLSPLSRPTSPGGRDLKRDLSPRGRHKGMIRPLSPRRGLYHQSGARGARTNHQMGALAQGDFPLGRRSASAEMETVRSPFPMIPIGGIQMVHSIPTSSTTPLAQQGAPTAASLLFLQKSTSEDSVSSEVASVTEGGRQGGEKVPGGGVRQEQEESIHTCTKAIASLCLDPECVERGMGGGRSPSSSSVLSPDSQQQQQRCTSAPPTSRPSPSPPNAPGIQHFSGLELRPSPPVIPASPHSSSSSPSPHPPSPGSDSLQPPGVFKSVMVEKEQEAKTTGRKKDAS</sequence>
<dbReference type="EMBL" id="JAHRIN010010770">
    <property type="protein sequence ID" value="MEQ2195323.1"/>
    <property type="molecule type" value="Genomic_DNA"/>
</dbReference>
<dbReference type="PANTHER" id="PTHR45944">
    <property type="entry name" value="SCHNURRI, ISOFORM F"/>
    <property type="match status" value="1"/>
</dbReference>
<evidence type="ECO:0000256" key="8">
    <source>
        <dbReference type="ARBA" id="ARBA00023242"/>
    </source>
</evidence>
<feature type="compositionally biased region" description="Basic and acidic residues" evidence="9">
    <location>
        <begin position="114"/>
        <end position="125"/>
    </location>
</feature>
<feature type="compositionally biased region" description="Basic and acidic residues" evidence="9">
    <location>
        <begin position="491"/>
        <end position="508"/>
    </location>
</feature>
<feature type="compositionally biased region" description="Low complexity" evidence="9">
    <location>
        <begin position="144"/>
        <end position="172"/>
    </location>
</feature>
<feature type="compositionally biased region" description="Acidic residues" evidence="9">
    <location>
        <begin position="13"/>
        <end position="39"/>
    </location>
</feature>
<feature type="compositionally biased region" description="Low complexity" evidence="9">
    <location>
        <begin position="406"/>
        <end position="429"/>
    </location>
</feature>
<comment type="subcellular location">
    <subcellularLocation>
        <location evidence="1">Nucleus</location>
    </subcellularLocation>
</comment>
<evidence type="ECO:0000256" key="1">
    <source>
        <dbReference type="ARBA" id="ARBA00004123"/>
    </source>
</evidence>
<feature type="region of interest" description="Disordered" evidence="9">
    <location>
        <begin position="1"/>
        <end position="63"/>
    </location>
</feature>
<keyword evidence="7" id="KW-0804">Transcription</keyword>
<feature type="region of interest" description="Disordered" evidence="9">
    <location>
        <begin position="106"/>
        <end position="172"/>
    </location>
</feature>
<name>A0ABV0QIF3_9TELE</name>
<gene>
    <name evidence="10" type="ORF">XENOCAPTIV_010975</name>
</gene>
<feature type="region of interest" description="Disordered" evidence="9">
    <location>
        <begin position="400"/>
        <end position="508"/>
    </location>
</feature>
<feature type="region of interest" description="Disordered" evidence="9">
    <location>
        <begin position="344"/>
        <end position="376"/>
    </location>
</feature>
<evidence type="ECO:0000256" key="2">
    <source>
        <dbReference type="ARBA" id="ARBA00022723"/>
    </source>
</evidence>
<evidence type="ECO:0000256" key="9">
    <source>
        <dbReference type="SAM" id="MobiDB-lite"/>
    </source>
</evidence>